<reference evidence="4 5" key="1">
    <citation type="submission" date="2024-03" db="EMBL/GenBank/DDBJ databases">
        <title>Genome-scale model development and genomic sequencing of the oleaginous clade Lipomyces.</title>
        <authorList>
            <consortium name="Lawrence Berkeley National Laboratory"/>
            <person name="Czajka J.J."/>
            <person name="Han Y."/>
            <person name="Kim J."/>
            <person name="Mondo S.J."/>
            <person name="Hofstad B.A."/>
            <person name="Robles A."/>
            <person name="Haridas S."/>
            <person name="Riley R."/>
            <person name="LaButti K."/>
            <person name="Pangilinan J."/>
            <person name="Andreopoulos W."/>
            <person name="Lipzen A."/>
            <person name="Yan J."/>
            <person name="Wang M."/>
            <person name="Ng V."/>
            <person name="Grigoriev I.V."/>
            <person name="Spatafora J.W."/>
            <person name="Magnuson J.K."/>
            <person name="Baker S.E."/>
            <person name="Pomraning K.R."/>
        </authorList>
    </citation>
    <scope>NUCLEOTIDE SEQUENCE [LARGE SCALE GENOMIC DNA]</scope>
    <source>
        <strain evidence="4 5">Phaff 52-87</strain>
    </source>
</reference>
<keyword evidence="4" id="KW-0378">Hydrolase</keyword>
<dbReference type="EMBL" id="JBBJBU010000001">
    <property type="protein sequence ID" value="KAK7207075.1"/>
    <property type="molecule type" value="Genomic_DNA"/>
</dbReference>
<dbReference type="PANTHER" id="PTHR43158">
    <property type="entry name" value="SKFA PEPTIDE EXPORT ATP-BINDING PROTEIN SKFE"/>
    <property type="match status" value="1"/>
</dbReference>
<dbReference type="InterPro" id="IPR027417">
    <property type="entry name" value="P-loop_NTPase"/>
</dbReference>
<dbReference type="SMART" id="SM00382">
    <property type="entry name" value="AAA"/>
    <property type="match status" value="1"/>
</dbReference>
<dbReference type="GO" id="GO:0016787">
    <property type="term" value="F:hydrolase activity"/>
    <property type="evidence" value="ECO:0007669"/>
    <property type="project" value="UniProtKB-KW"/>
</dbReference>
<dbReference type="InterPro" id="IPR003593">
    <property type="entry name" value="AAA+_ATPase"/>
</dbReference>
<evidence type="ECO:0000259" key="3">
    <source>
        <dbReference type="PROSITE" id="PS50893"/>
    </source>
</evidence>
<dbReference type="SUPFAM" id="SSF52540">
    <property type="entry name" value="P-loop containing nucleoside triphosphate hydrolases"/>
    <property type="match status" value="1"/>
</dbReference>
<dbReference type="PROSITE" id="PS50893">
    <property type="entry name" value="ABC_TRANSPORTER_2"/>
    <property type="match status" value="1"/>
</dbReference>
<keyword evidence="2" id="KW-0067">ATP-binding</keyword>
<accession>A0ABR1FB51</accession>
<evidence type="ECO:0000313" key="5">
    <source>
        <dbReference type="Proteomes" id="UP001498771"/>
    </source>
</evidence>
<evidence type="ECO:0000256" key="1">
    <source>
        <dbReference type="ARBA" id="ARBA00022741"/>
    </source>
</evidence>
<name>A0ABR1FB51_9ASCO</name>
<sequence length="294" mass="32376">MLDQTPAIDLGGLTYVFPSGIVGLHDLTLSLPPHSRTLLVGANGAGKSTLLKILAGKTLAKAGSVKIQGSDPFRAPLGGITYLGTEWAANPTVRYDMAVPVLLASVGGDAFPERRDELIDILDVDLSWHMHAVSDGERRRVQLVMGLLRPWSILLLDEVTVDLDVLVRARLLDFLRRETLARECAVVYASHIFDGLADWPTDLVHIHMGRILEHGSPSDIISRTELPDRPTIASYNTNSALLDLALKWLSDDLKDRGRRTDVKRVRWEDVTSDEKSGGMKSDAFAAYFKMSRAL</sequence>
<dbReference type="CDD" id="cd00267">
    <property type="entry name" value="ABC_ATPase"/>
    <property type="match status" value="1"/>
</dbReference>
<dbReference type="GeneID" id="90040566"/>
<keyword evidence="5" id="KW-1185">Reference proteome</keyword>
<keyword evidence="1" id="KW-0547">Nucleotide-binding</keyword>
<dbReference type="Gene3D" id="3.40.50.300">
    <property type="entry name" value="P-loop containing nucleotide triphosphate hydrolases"/>
    <property type="match status" value="1"/>
</dbReference>
<gene>
    <name evidence="4" type="ORF">BZA70DRAFT_3518</name>
</gene>
<dbReference type="InterPro" id="IPR003439">
    <property type="entry name" value="ABC_transporter-like_ATP-bd"/>
</dbReference>
<feature type="domain" description="ABC transporter" evidence="3">
    <location>
        <begin position="8"/>
        <end position="233"/>
    </location>
</feature>
<dbReference type="Proteomes" id="UP001498771">
    <property type="component" value="Unassembled WGS sequence"/>
</dbReference>
<protein>
    <submittedName>
        <fullName evidence="4">P-loop containing nucleoside triphosphate hydrolase protein</fullName>
    </submittedName>
</protein>
<dbReference type="Pfam" id="PF00005">
    <property type="entry name" value="ABC_tran"/>
    <property type="match status" value="1"/>
</dbReference>
<organism evidence="4 5">
    <name type="scientific">Myxozyma melibiosi</name>
    <dbReference type="NCBI Taxonomy" id="54550"/>
    <lineage>
        <taxon>Eukaryota</taxon>
        <taxon>Fungi</taxon>
        <taxon>Dikarya</taxon>
        <taxon>Ascomycota</taxon>
        <taxon>Saccharomycotina</taxon>
        <taxon>Lipomycetes</taxon>
        <taxon>Lipomycetales</taxon>
        <taxon>Lipomycetaceae</taxon>
        <taxon>Myxozyma</taxon>
    </lineage>
</organism>
<evidence type="ECO:0000256" key="2">
    <source>
        <dbReference type="ARBA" id="ARBA00022840"/>
    </source>
</evidence>
<proteinExistence type="predicted"/>
<dbReference type="RefSeq" id="XP_064770108.1">
    <property type="nucleotide sequence ID" value="XM_064915054.1"/>
</dbReference>
<comment type="caution">
    <text evidence="4">The sequence shown here is derived from an EMBL/GenBank/DDBJ whole genome shotgun (WGS) entry which is preliminary data.</text>
</comment>
<dbReference type="PANTHER" id="PTHR43158:SF2">
    <property type="entry name" value="SKFA PEPTIDE EXPORT ATP-BINDING PROTEIN SKFE"/>
    <property type="match status" value="1"/>
</dbReference>
<evidence type="ECO:0000313" key="4">
    <source>
        <dbReference type="EMBL" id="KAK7207075.1"/>
    </source>
</evidence>